<dbReference type="InterPro" id="IPR029063">
    <property type="entry name" value="SAM-dependent_MTases_sf"/>
</dbReference>
<dbReference type="PANTHER" id="PTHR43712">
    <property type="entry name" value="PUTATIVE (AFU_ORTHOLOGUE AFUA_4G14580)-RELATED"/>
    <property type="match status" value="1"/>
</dbReference>
<reference evidence="6 7" key="1">
    <citation type="submission" date="2023-07" db="EMBL/GenBank/DDBJ databases">
        <authorList>
            <person name="Lian W.-H."/>
        </authorList>
    </citation>
    <scope>NUCLEOTIDE SEQUENCE [LARGE SCALE GENOMIC DNA]</scope>
    <source>
        <strain evidence="6 7">SYSU DXS3180</strain>
    </source>
</reference>
<sequence length="348" mass="38157">MLTQTTSAQVVITPASILETGLSFFSSKVLLTAVNLHLFTSLAESSKTGTQIKEALGLQERGLYDFLDALVALKFLYREGTGTEAKYCNTLETDVFLDKKKSSYVGGLLEMCNNRLFPFWNDLEEGLKTGLPQNEAKIHGAGIFEKLYEDESKLEEFMGAMTGVQRSNFIAFARSFDFSKYKTHVDIGGASGELSIQIATFNPGIHSTTYDLPPVARVAQRNIDASGVSDRVKTAVGNFFTDAFPKADLITMGNILHDWNLEEKKMLIGKAYDALPEGGAFIVIENIIDDERKENAFGLLMSLNMLIETPGGFDYAAKDFAGWAKEAGFKEITKIQLGGPASALVAYK</sequence>
<dbReference type="InterPro" id="IPR036388">
    <property type="entry name" value="WH-like_DNA-bd_sf"/>
</dbReference>
<feature type="domain" description="O-methyltransferase dimerisation" evidence="5">
    <location>
        <begin position="22"/>
        <end position="97"/>
    </location>
</feature>
<dbReference type="Pfam" id="PF08100">
    <property type="entry name" value="Dimerisation"/>
    <property type="match status" value="1"/>
</dbReference>
<dbReference type="Proteomes" id="UP001560573">
    <property type="component" value="Unassembled WGS sequence"/>
</dbReference>
<feature type="domain" description="O-methyltransferase C-terminal" evidence="4">
    <location>
        <begin position="120"/>
        <end position="330"/>
    </location>
</feature>
<accession>A0ABV3ZLE6</accession>
<dbReference type="PANTHER" id="PTHR43712:SF2">
    <property type="entry name" value="O-METHYLTRANSFERASE CICE"/>
    <property type="match status" value="1"/>
</dbReference>
<dbReference type="InterPro" id="IPR016461">
    <property type="entry name" value="COMT-like"/>
</dbReference>
<dbReference type="InterPro" id="IPR012967">
    <property type="entry name" value="COMT_dimerisation"/>
</dbReference>
<comment type="caution">
    <text evidence="6">The sequence shown here is derived from an EMBL/GenBank/DDBJ whole genome shotgun (WGS) entry which is preliminary data.</text>
</comment>
<name>A0ABV3ZLE6_9BACT</name>
<evidence type="ECO:0000259" key="4">
    <source>
        <dbReference type="Pfam" id="PF00891"/>
    </source>
</evidence>
<dbReference type="InterPro" id="IPR036390">
    <property type="entry name" value="WH_DNA-bd_sf"/>
</dbReference>
<dbReference type="PROSITE" id="PS51683">
    <property type="entry name" value="SAM_OMT_II"/>
    <property type="match status" value="1"/>
</dbReference>
<proteinExistence type="predicted"/>
<dbReference type="Pfam" id="PF00891">
    <property type="entry name" value="Methyltransf_2"/>
    <property type="match status" value="1"/>
</dbReference>
<keyword evidence="3" id="KW-0949">S-adenosyl-L-methionine</keyword>
<evidence type="ECO:0000256" key="3">
    <source>
        <dbReference type="ARBA" id="ARBA00022691"/>
    </source>
</evidence>
<dbReference type="SUPFAM" id="SSF53335">
    <property type="entry name" value="S-adenosyl-L-methionine-dependent methyltransferases"/>
    <property type="match status" value="1"/>
</dbReference>
<keyword evidence="1 6" id="KW-0489">Methyltransferase</keyword>
<dbReference type="PIRSF" id="PIRSF005739">
    <property type="entry name" value="O-mtase"/>
    <property type="match status" value="1"/>
</dbReference>
<evidence type="ECO:0000256" key="2">
    <source>
        <dbReference type="ARBA" id="ARBA00022679"/>
    </source>
</evidence>
<dbReference type="Gene3D" id="1.10.10.10">
    <property type="entry name" value="Winged helix-like DNA-binding domain superfamily/Winged helix DNA-binding domain"/>
    <property type="match status" value="1"/>
</dbReference>
<dbReference type="InterPro" id="IPR001077">
    <property type="entry name" value="COMT_C"/>
</dbReference>
<protein>
    <submittedName>
        <fullName evidence="6">Methyltransferase</fullName>
    </submittedName>
</protein>
<dbReference type="Gene3D" id="3.40.50.150">
    <property type="entry name" value="Vaccinia Virus protein VP39"/>
    <property type="match status" value="1"/>
</dbReference>
<evidence type="ECO:0000259" key="5">
    <source>
        <dbReference type="Pfam" id="PF08100"/>
    </source>
</evidence>
<evidence type="ECO:0000256" key="1">
    <source>
        <dbReference type="ARBA" id="ARBA00022603"/>
    </source>
</evidence>
<evidence type="ECO:0000313" key="6">
    <source>
        <dbReference type="EMBL" id="MEX6690699.1"/>
    </source>
</evidence>
<dbReference type="GO" id="GO:0032259">
    <property type="term" value="P:methylation"/>
    <property type="evidence" value="ECO:0007669"/>
    <property type="project" value="UniProtKB-KW"/>
</dbReference>
<gene>
    <name evidence="6" type="ORF">QTN47_24545</name>
</gene>
<dbReference type="SUPFAM" id="SSF46785">
    <property type="entry name" value="Winged helix' DNA-binding domain"/>
    <property type="match status" value="1"/>
</dbReference>
<keyword evidence="2" id="KW-0808">Transferase</keyword>
<evidence type="ECO:0000313" key="7">
    <source>
        <dbReference type="Proteomes" id="UP001560573"/>
    </source>
</evidence>
<dbReference type="EMBL" id="JAULBC010000010">
    <property type="protein sequence ID" value="MEX6690699.1"/>
    <property type="molecule type" value="Genomic_DNA"/>
</dbReference>
<dbReference type="GO" id="GO:0008168">
    <property type="term" value="F:methyltransferase activity"/>
    <property type="evidence" value="ECO:0007669"/>
    <property type="project" value="UniProtKB-KW"/>
</dbReference>
<dbReference type="RefSeq" id="WP_369332114.1">
    <property type="nucleotide sequence ID" value="NZ_JAULBC010000010.1"/>
</dbReference>
<organism evidence="6 7">
    <name type="scientific">Danxiaibacter flavus</name>
    <dbReference type="NCBI Taxonomy" id="3049108"/>
    <lineage>
        <taxon>Bacteria</taxon>
        <taxon>Pseudomonadati</taxon>
        <taxon>Bacteroidota</taxon>
        <taxon>Chitinophagia</taxon>
        <taxon>Chitinophagales</taxon>
        <taxon>Chitinophagaceae</taxon>
        <taxon>Danxiaibacter</taxon>
    </lineage>
</organism>
<keyword evidence="7" id="KW-1185">Reference proteome</keyword>